<reference evidence="3" key="1">
    <citation type="submission" date="2022-10" db="EMBL/GenBank/DDBJ databases">
        <title>Genome assembly of Pristionchus species.</title>
        <authorList>
            <person name="Yoshida K."/>
            <person name="Sommer R.J."/>
        </authorList>
    </citation>
    <scope>NUCLEOTIDE SEQUENCE [LARGE SCALE GENOMIC DNA]</scope>
    <source>
        <strain evidence="3">RS5460</strain>
    </source>
</reference>
<evidence type="ECO:0000313" key="3">
    <source>
        <dbReference type="Proteomes" id="UP001328107"/>
    </source>
</evidence>
<dbReference type="PANTHER" id="PTHR21028:SF2">
    <property type="entry name" value="CYTH DOMAIN-CONTAINING PROTEIN"/>
    <property type="match status" value="1"/>
</dbReference>
<organism evidence="2 3">
    <name type="scientific">Pristionchus mayeri</name>
    <dbReference type="NCBI Taxonomy" id="1317129"/>
    <lineage>
        <taxon>Eukaryota</taxon>
        <taxon>Metazoa</taxon>
        <taxon>Ecdysozoa</taxon>
        <taxon>Nematoda</taxon>
        <taxon>Chromadorea</taxon>
        <taxon>Rhabditida</taxon>
        <taxon>Rhabditina</taxon>
        <taxon>Diplogasteromorpha</taxon>
        <taxon>Diplogasteroidea</taxon>
        <taxon>Neodiplogasteridae</taxon>
        <taxon>Pristionchus</taxon>
    </lineage>
</organism>
<dbReference type="GO" id="GO:0016462">
    <property type="term" value="F:pyrophosphatase activity"/>
    <property type="evidence" value="ECO:0007669"/>
    <property type="project" value="UniProtKB-ARBA"/>
</dbReference>
<dbReference type="Proteomes" id="UP001328107">
    <property type="component" value="Unassembled WGS sequence"/>
</dbReference>
<evidence type="ECO:0000313" key="2">
    <source>
        <dbReference type="EMBL" id="GMR37441.1"/>
    </source>
</evidence>
<comment type="caution">
    <text evidence="2">The sequence shown here is derived from an EMBL/GenBank/DDBJ whole genome shotgun (WGS) entry which is preliminary data.</text>
</comment>
<dbReference type="InterPro" id="IPR008173">
    <property type="entry name" value="Adenylyl_cyclase_CyaB"/>
</dbReference>
<proteinExistence type="predicted"/>
<name>A0AAN4ZB72_9BILA</name>
<dbReference type="Gene3D" id="2.40.320.10">
    <property type="entry name" value="Hypothetical Protein Pfu-838710-001"/>
    <property type="match status" value="1"/>
</dbReference>
<feature type="domain" description="CYTH" evidence="1">
    <location>
        <begin position="1"/>
        <end position="133"/>
    </location>
</feature>
<dbReference type="EMBL" id="BTRK01000002">
    <property type="protein sequence ID" value="GMR37441.1"/>
    <property type="molecule type" value="Genomic_DNA"/>
</dbReference>
<dbReference type="InterPro" id="IPR033469">
    <property type="entry name" value="CYTH-like_dom_sf"/>
</dbReference>
<keyword evidence="3" id="KW-1185">Reference proteome</keyword>
<dbReference type="SUPFAM" id="SSF55154">
    <property type="entry name" value="CYTH-like phosphatases"/>
    <property type="match status" value="1"/>
</dbReference>
<feature type="non-terminal residue" evidence="2">
    <location>
        <position position="133"/>
    </location>
</feature>
<dbReference type="PANTHER" id="PTHR21028">
    <property type="entry name" value="SI:CH211-156B7.4"/>
    <property type="match status" value="1"/>
</dbReference>
<dbReference type="Pfam" id="PF01928">
    <property type="entry name" value="CYTH"/>
    <property type="match status" value="1"/>
</dbReference>
<dbReference type="InterPro" id="IPR023577">
    <property type="entry name" value="CYTH_domain"/>
</dbReference>
<dbReference type="AlphaFoldDB" id="A0AAN4ZB72"/>
<evidence type="ECO:0000259" key="1">
    <source>
        <dbReference type="Pfam" id="PF01928"/>
    </source>
</evidence>
<sequence>MRNVEIKASVPNLEGLIRRAKAVSGTDGVVIEQVDVFFISQHGRLKMRSLKTEGKESHELIWYSRSDQEGPKLSTYDKITMDQKQRDEMTALLTHSNGVRGEVRKRRTLFIVGQTRVHCDLVEGLGEYAELEV</sequence>
<dbReference type="CDD" id="cd07890">
    <property type="entry name" value="CYTH-like_AC_IV-like"/>
    <property type="match status" value="1"/>
</dbReference>
<gene>
    <name evidence="2" type="ORF">PMAYCL1PPCAC_07636</name>
</gene>
<protein>
    <recommendedName>
        <fullName evidence="1">CYTH domain-containing protein</fullName>
    </recommendedName>
</protein>
<accession>A0AAN4ZB72</accession>